<dbReference type="Gene3D" id="3.40.50.720">
    <property type="entry name" value="NAD(P)-binding Rossmann-like Domain"/>
    <property type="match status" value="1"/>
</dbReference>
<protein>
    <submittedName>
        <fullName evidence="3">Nucleoside-diphosphate-sugar epimerase</fullName>
    </submittedName>
</protein>
<reference evidence="3 4" key="1">
    <citation type="submission" date="2016-11" db="EMBL/GenBank/DDBJ databases">
        <authorList>
            <person name="Jaros S."/>
            <person name="Januszkiewicz K."/>
            <person name="Wedrychowicz H."/>
        </authorList>
    </citation>
    <scope>NUCLEOTIDE SEQUENCE [LARGE SCALE GENOMIC DNA]</scope>
    <source>
        <strain evidence="3 4">DSM 19022</strain>
    </source>
</reference>
<dbReference type="EMBL" id="FQZS01000013">
    <property type="protein sequence ID" value="SHJ02131.1"/>
    <property type="molecule type" value="Genomic_DNA"/>
</dbReference>
<dbReference type="InterPro" id="IPR036291">
    <property type="entry name" value="NAD(P)-bd_dom_sf"/>
</dbReference>
<dbReference type="AlphaFoldDB" id="A0A1M6FWM4"/>
<evidence type="ECO:0000256" key="1">
    <source>
        <dbReference type="ARBA" id="ARBA00007637"/>
    </source>
</evidence>
<dbReference type="Proteomes" id="UP000184442">
    <property type="component" value="Unassembled WGS sequence"/>
</dbReference>
<accession>A0A1M6FWM4</accession>
<evidence type="ECO:0000259" key="2">
    <source>
        <dbReference type="Pfam" id="PF01370"/>
    </source>
</evidence>
<gene>
    <name evidence="3" type="ORF">SAMN02745176_02141</name>
</gene>
<dbReference type="InterPro" id="IPR001509">
    <property type="entry name" value="Epimerase_deHydtase"/>
</dbReference>
<feature type="domain" description="NAD-dependent epimerase/dehydratase" evidence="2">
    <location>
        <begin position="3"/>
        <end position="236"/>
    </location>
</feature>
<comment type="similarity">
    <text evidence="1">Belongs to the NAD(P)-dependent epimerase/dehydratase family.</text>
</comment>
<dbReference type="Pfam" id="PF01370">
    <property type="entry name" value="Epimerase"/>
    <property type="match status" value="1"/>
</dbReference>
<dbReference type="STRING" id="1122184.SAMN02745176_02141"/>
<proteinExistence type="inferred from homology"/>
<dbReference type="SUPFAM" id="SSF51735">
    <property type="entry name" value="NAD(P)-binding Rossmann-fold domains"/>
    <property type="match status" value="1"/>
</dbReference>
<evidence type="ECO:0000313" key="3">
    <source>
        <dbReference type="EMBL" id="SHJ02131.1"/>
    </source>
</evidence>
<dbReference type="RefSeq" id="WP_073026187.1">
    <property type="nucleotide sequence ID" value="NZ_FQZS01000013.1"/>
</dbReference>
<evidence type="ECO:0000313" key="4">
    <source>
        <dbReference type="Proteomes" id="UP000184442"/>
    </source>
</evidence>
<keyword evidence="4" id="KW-1185">Reference proteome</keyword>
<organism evidence="3 4">
    <name type="scientific">Lutispora thermophila DSM 19022</name>
    <dbReference type="NCBI Taxonomy" id="1122184"/>
    <lineage>
        <taxon>Bacteria</taxon>
        <taxon>Bacillati</taxon>
        <taxon>Bacillota</taxon>
        <taxon>Clostridia</taxon>
        <taxon>Lutisporales</taxon>
        <taxon>Lutisporaceae</taxon>
        <taxon>Lutispora</taxon>
    </lineage>
</organism>
<dbReference type="OrthoDB" id="9809586at2"/>
<dbReference type="PANTHER" id="PTHR43000">
    <property type="entry name" value="DTDP-D-GLUCOSE 4,6-DEHYDRATASE-RELATED"/>
    <property type="match status" value="1"/>
</dbReference>
<name>A0A1M6FWM4_9FIRM</name>
<sequence>MKALILGGTGTIGSVIANKLLSNGWDIDIASRGISKVMTSSNKIKHIKIDRHDHIKFYDTFKDKNYDVVIDLVAFTIEDIKSIKRCFKGKIKQYVFFSSFQVYSFFQKGLLLKEDFVDKKYIENKIKEFDLLSASKNEIYAIEKMKCEYMIMTELYQENAFYYTIIRPSKVYSENDKHGHFNWYISRIKNGFSIVISDEHIMENFLVRCVYNDDIADLCSQILLNEKAFNKTYNVAQSEILTFTSFLVKISEILGKNWI</sequence>